<proteinExistence type="predicted"/>
<protein>
    <recommendedName>
        <fullName evidence="2">Urate oxidase N-terminal domain-containing protein</fullName>
    </recommendedName>
</protein>
<evidence type="ECO:0000259" key="2">
    <source>
        <dbReference type="Pfam" id="PF06181"/>
    </source>
</evidence>
<organism evidence="3 4">
    <name type="scientific">Candidatus Manganitrophus noduliformans</name>
    <dbReference type="NCBI Taxonomy" id="2606439"/>
    <lineage>
        <taxon>Bacteria</taxon>
        <taxon>Pseudomonadati</taxon>
        <taxon>Nitrospirota</taxon>
        <taxon>Nitrospiria</taxon>
        <taxon>Candidatus Troglogloeales</taxon>
        <taxon>Candidatus Manganitrophaceae</taxon>
        <taxon>Candidatus Manganitrophus</taxon>
    </lineage>
</organism>
<gene>
    <name evidence="3" type="ORF">MNODULE_12340</name>
</gene>
<dbReference type="EMBL" id="VTOW01000002">
    <property type="protein sequence ID" value="NKE71530.1"/>
    <property type="molecule type" value="Genomic_DNA"/>
</dbReference>
<dbReference type="Proteomes" id="UP000534783">
    <property type="component" value="Unassembled WGS sequence"/>
</dbReference>
<dbReference type="AlphaFoldDB" id="A0A7X6IBJ6"/>
<feature type="transmembrane region" description="Helical" evidence="1">
    <location>
        <begin position="12"/>
        <end position="35"/>
    </location>
</feature>
<evidence type="ECO:0000256" key="1">
    <source>
        <dbReference type="SAM" id="Phobius"/>
    </source>
</evidence>
<feature type="transmembrane region" description="Helical" evidence="1">
    <location>
        <begin position="149"/>
        <end position="166"/>
    </location>
</feature>
<dbReference type="Pfam" id="PF06181">
    <property type="entry name" value="Urate_ox_N"/>
    <property type="match status" value="1"/>
</dbReference>
<keyword evidence="1" id="KW-0812">Transmembrane</keyword>
<sequence>MELEQMISSETVLPLLLRWIHFVAGITWIGLLYYFNLVQVPFMKETDAATKSGVVLRLVPRALWWFRWSALVTVLAGILLLMVGRIVNTSIMIGGTLGLIMLFNVWVLIWPNQKKVIQMTGDATATKTPPPPQMAKHARIAYLASRTNFYLSFPMLLFMGMSAHFPQF</sequence>
<reference evidence="3 4" key="1">
    <citation type="journal article" date="2020" name="Nature">
        <title>Bacterial chemolithoautotrophy via manganese oxidation.</title>
        <authorList>
            <person name="Yu H."/>
            <person name="Leadbetter J.R."/>
        </authorList>
    </citation>
    <scope>NUCLEOTIDE SEQUENCE [LARGE SCALE GENOMIC DNA]</scope>
    <source>
        <strain evidence="3 4">Mn-1</strain>
    </source>
</reference>
<evidence type="ECO:0000313" key="3">
    <source>
        <dbReference type="EMBL" id="NKE71530.1"/>
    </source>
</evidence>
<dbReference type="InterPro" id="IPR016988">
    <property type="entry name" value="UCP032086"/>
</dbReference>
<comment type="caution">
    <text evidence="3">The sequence shown here is derived from an EMBL/GenBank/DDBJ whole genome shotgun (WGS) entry which is preliminary data.</text>
</comment>
<feature type="transmembrane region" description="Helical" evidence="1">
    <location>
        <begin position="65"/>
        <end position="84"/>
    </location>
</feature>
<name>A0A7X6IBJ6_9BACT</name>
<dbReference type="InterPro" id="IPR010389">
    <property type="entry name" value="Urate_ox_N"/>
</dbReference>
<feature type="domain" description="Urate oxidase N-terminal" evidence="2">
    <location>
        <begin position="91"/>
        <end position="167"/>
    </location>
</feature>
<keyword evidence="1" id="KW-0472">Membrane</keyword>
<accession>A0A7X6IBJ6</accession>
<keyword evidence="4" id="KW-1185">Reference proteome</keyword>
<evidence type="ECO:0000313" key="4">
    <source>
        <dbReference type="Proteomes" id="UP000534783"/>
    </source>
</evidence>
<keyword evidence="1" id="KW-1133">Transmembrane helix</keyword>
<feature type="transmembrane region" description="Helical" evidence="1">
    <location>
        <begin position="91"/>
        <end position="109"/>
    </location>
</feature>
<dbReference type="PIRSF" id="PIRSF032086">
    <property type="entry name" value="UCP032086"/>
    <property type="match status" value="1"/>
</dbReference>